<dbReference type="GO" id="GO:0005730">
    <property type="term" value="C:nucleolus"/>
    <property type="evidence" value="ECO:0007669"/>
    <property type="project" value="TreeGrafter"/>
</dbReference>
<reference evidence="6" key="1">
    <citation type="submission" date="2011-07" db="EMBL/GenBank/DDBJ databases">
        <authorList>
            <consortium name="Caenorhabditis brenneri Sequencing and Analysis Consortium"/>
            <person name="Wilson R.K."/>
        </authorList>
    </citation>
    <scope>NUCLEOTIDE SEQUENCE [LARGE SCALE GENOMIC DNA]</scope>
    <source>
        <strain evidence="6">PB2801</strain>
    </source>
</reference>
<gene>
    <name evidence="5" type="ORF">CAEBREN_02047</name>
</gene>
<evidence type="ECO:0000256" key="3">
    <source>
        <dbReference type="SAM" id="MobiDB-lite"/>
    </source>
</evidence>
<keyword evidence="6" id="KW-1185">Reference proteome</keyword>
<feature type="compositionally biased region" description="Basic and acidic residues" evidence="3">
    <location>
        <begin position="310"/>
        <end position="340"/>
    </location>
</feature>
<evidence type="ECO:0000259" key="4">
    <source>
        <dbReference type="Pfam" id="PF12936"/>
    </source>
</evidence>
<feature type="region of interest" description="Disordered" evidence="3">
    <location>
        <begin position="138"/>
        <end position="195"/>
    </location>
</feature>
<dbReference type="EMBL" id="GL379986">
    <property type="protein sequence ID" value="EGT41030.1"/>
    <property type="molecule type" value="Genomic_DNA"/>
</dbReference>
<comment type="similarity">
    <text evidence="1">Belongs to the KRI1 family.</text>
</comment>
<feature type="compositionally biased region" description="Acidic residues" evidence="3">
    <location>
        <begin position="661"/>
        <end position="687"/>
    </location>
</feature>
<dbReference type="Proteomes" id="UP000008068">
    <property type="component" value="Unassembled WGS sequence"/>
</dbReference>
<evidence type="ECO:0000256" key="2">
    <source>
        <dbReference type="ARBA" id="ARBA00017294"/>
    </source>
</evidence>
<feature type="domain" description="Kri1-like C-terminal" evidence="4">
    <location>
        <begin position="514"/>
        <end position="601"/>
    </location>
</feature>
<feature type="compositionally biased region" description="Basic residues" evidence="3">
    <location>
        <begin position="111"/>
        <end position="121"/>
    </location>
</feature>
<feature type="compositionally biased region" description="Acidic residues" evidence="3">
    <location>
        <begin position="177"/>
        <end position="186"/>
    </location>
</feature>
<feature type="compositionally biased region" description="Acidic residues" evidence="3">
    <location>
        <begin position="54"/>
        <end position="74"/>
    </location>
</feature>
<dbReference type="PANTHER" id="PTHR14490">
    <property type="entry name" value="ZINC FINGER, ZZ TYPE"/>
    <property type="match status" value="1"/>
</dbReference>
<evidence type="ECO:0000256" key="1">
    <source>
        <dbReference type="ARBA" id="ARBA00007473"/>
    </source>
</evidence>
<dbReference type="GO" id="GO:0030686">
    <property type="term" value="C:90S preribosome"/>
    <property type="evidence" value="ECO:0007669"/>
    <property type="project" value="TreeGrafter"/>
</dbReference>
<sequence length="755" mass="87813">MNKKKQKVALFGDDDDVDAHEGNGLDINKGYAQKYDNWRRLEEMQKIKDKYGDLGDDDDSESSESEPEWTDEHEEAFLRTLGALKSGDRSCFADGKSFFNDIKGSEDGKSKKAKDSKKKKKDEKMTIKDYERKLVLEKGGQIDESDEEAEIQKTHQKGYYEEQEEIRKSLANAINFGDDDDDDEDILTERKKTSKELEEEDADFYEWMKTADTKADKKKAKELKHLKKFWKDDEEKLDESEKFLRDYLLNKDYQPGENEENPTYDEIVALEEDEKDLDKNRQYEHKYNFRFEDPDQEFIKQYPRTVAESMRTDDSSRKEKRHEREERKKREKDEKKKELAELKKMKRSEIEQKLGKLRKAAGIDIPLTMDELNEDFDPKEFDKKMKSIFNDEYYGVEENVKEDEDEKPVFSDMDDSDFEDYDNLDVEELKKEGVAAPEEEEEKEDSEKSDDSEDDEEEAPKTKKSAMKNGKFDMVAAAQKAMSKDKNDNRRKSKRNALKEALAKKKPLFNPKEKTFEEYFNEYYALDYEDIIGDMPTRFKYRDVEANDFGLSTGEILEADERQLNAWASLKKVTAYRTPQEEFFDRKAYQRKAEDLDKKKRILSTDFGGKKSLKRKAEEEEMEMAEKGAELVEEVEEEGEKKKKKKKRGKKKAKVVGSVEEALEAVEEPEAVVEEKEDPEVVDEVEEAPGAPKAQQNGGGQNGGGAPAKKKARKRNNKNKHNAIAEKFGEGMTDSRVKAYGLNPSRLKKGLFYGQ</sequence>
<dbReference type="Pfam" id="PF12936">
    <property type="entry name" value="Kri1_C"/>
    <property type="match status" value="1"/>
</dbReference>
<dbReference type="InterPro" id="IPR024626">
    <property type="entry name" value="Kri1-like_C"/>
</dbReference>
<feature type="region of interest" description="Disordered" evidence="3">
    <location>
        <begin position="49"/>
        <end position="75"/>
    </location>
</feature>
<evidence type="ECO:0000313" key="5">
    <source>
        <dbReference type="EMBL" id="EGT41030.1"/>
    </source>
</evidence>
<protein>
    <recommendedName>
        <fullName evidence="2">Protein KRI1 homolog</fullName>
    </recommendedName>
</protein>
<dbReference type="InParanoid" id="G0NZ24"/>
<feature type="compositionally biased region" description="Basic residues" evidence="3">
    <location>
        <begin position="642"/>
        <end position="654"/>
    </location>
</feature>
<feature type="compositionally biased region" description="Gly residues" evidence="3">
    <location>
        <begin position="697"/>
        <end position="706"/>
    </location>
</feature>
<feature type="region of interest" description="Disordered" evidence="3">
    <location>
        <begin position="1"/>
        <end position="28"/>
    </location>
</feature>
<dbReference type="STRING" id="135651.G0NZ24"/>
<feature type="compositionally biased region" description="Acidic residues" evidence="3">
    <location>
        <begin position="437"/>
        <end position="458"/>
    </location>
</feature>
<name>G0NZ24_CAEBE</name>
<dbReference type="eggNOG" id="KOG2409">
    <property type="taxonomic scope" value="Eukaryota"/>
</dbReference>
<dbReference type="AlphaFoldDB" id="G0NZ24"/>
<feature type="compositionally biased region" description="Basic residues" evidence="3">
    <location>
        <begin position="708"/>
        <end position="721"/>
    </location>
</feature>
<feature type="region of interest" description="Disordered" evidence="3">
    <location>
        <begin position="610"/>
        <end position="729"/>
    </location>
</feature>
<dbReference type="GO" id="GO:0000447">
    <property type="term" value="P:endonucleolytic cleavage in ITS1 to separate SSU-rRNA from 5.8S rRNA and LSU-rRNA from tricistronic rRNA transcript (SSU-rRNA, 5.8S rRNA, LSU-rRNA)"/>
    <property type="evidence" value="ECO:0007669"/>
    <property type="project" value="TreeGrafter"/>
</dbReference>
<feature type="region of interest" description="Disordered" evidence="3">
    <location>
        <begin position="303"/>
        <end position="340"/>
    </location>
</feature>
<dbReference type="InterPro" id="IPR018034">
    <property type="entry name" value="Kri1"/>
</dbReference>
<organism evidence="6">
    <name type="scientific">Caenorhabditis brenneri</name>
    <name type="common">Nematode worm</name>
    <dbReference type="NCBI Taxonomy" id="135651"/>
    <lineage>
        <taxon>Eukaryota</taxon>
        <taxon>Metazoa</taxon>
        <taxon>Ecdysozoa</taxon>
        <taxon>Nematoda</taxon>
        <taxon>Chromadorea</taxon>
        <taxon>Rhabditida</taxon>
        <taxon>Rhabditina</taxon>
        <taxon>Rhabditomorpha</taxon>
        <taxon>Rhabditoidea</taxon>
        <taxon>Rhabditidae</taxon>
        <taxon>Peloderinae</taxon>
        <taxon>Caenorhabditis</taxon>
    </lineage>
</organism>
<dbReference type="FunCoup" id="G0NZ24">
    <property type="interactions" value="1693"/>
</dbReference>
<dbReference type="Pfam" id="PF05178">
    <property type="entry name" value="Kri1"/>
    <property type="match status" value="1"/>
</dbReference>
<evidence type="ECO:0000313" key="6">
    <source>
        <dbReference type="Proteomes" id="UP000008068"/>
    </source>
</evidence>
<dbReference type="OrthoDB" id="10252032at2759"/>
<feature type="region of interest" description="Disordered" evidence="3">
    <location>
        <begin position="392"/>
        <end position="504"/>
    </location>
</feature>
<dbReference type="OMA" id="WDNYDPR"/>
<feature type="compositionally biased region" description="Acidic residues" evidence="3">
    <location>
        <begin position="400"/>
        <end position="426"/>
    </location>
</feature>
<proteinExistence type="inferred from homology"/>
<dbReference type="PANTHER" id="PTHR14490:SF5">
    <property type="entry name" value="PROTEIN KRI1 HOMOLOG"/>
    <property type="match status" value="1"/>
</dbReference>
<feature type="region of interest" description="Disordered" evidence="3">
    <location>
        <begin position="98"/>
        <end position="124"/>
    </location>
</feature>
<accession>G0NZ24</accession>
<dbReference type="HOGENOM" id="CLU_009647_0_1_1"/>